<evidence type="ECO:0000256" key="1">
    <source>
        <dbReference type="ARBA" id="ARBA00004141"/>
    </source>
</evidence>
<evidence type="ECO:0000259" key="9">
    <source>
        <dbReference type="Pfam" id="PF02714"/>
    </source>
</evidence>
<feature type="transmembrane region" description="Helical" evidence="7">
    <location>
        <begin position="623"/>
        <end position="649"/>
    </location>
</feature>
<feature type="transmembrane region" description="Helical" evidence="7">
    <location>
        <begin position="905"/>
        <end position="924"/>
    </location>
</feature>
<feature type="transmembrane region" description="Helical" evidence="7">
    <location>
        <begin position="287"/>
        <end position="308"/>
    </location>
</feature>
<feature type="transmembrane region" description="Helical" evidence="7">
    <location>
        <begin position="877"/>
        <end position="896"/>
    </location>
</feature>
<evidence type="ECO:0000256" key="5">
    <source>
        <dbReference type="ARBA" id="ARBA00022989"/>
    </source>
</evidence>
<keyword evidence="6 7" id="KW-0472">Membrane</keyword>
<comment type="subcellular location">
    <subcellularLocation>
        <location evidence="1">Membrane</location>
        <topology evidence="1">Multi-pass membrane protein</topology>
    </subcellularLocation>
</comment>
<feature type="transmembrane region" description="Helical" evidence="7">
    <location>
        <begin position="247"/>
        <end position="267"/>
    </location>
</feature>
<keyword evidence="3" id="KW-0813">Transport</keyword>
<evidence type="ECO:0008006" key="12">
    <source>
        <dbReference type="Google" id="ProtNLM"/>
    </source>
</evidence>
<evidence type="ECO:0000256" key="7">
    <source>
        <dbReference type="SAM" id="Phobius"/>
    </source>
</evidence>
<evidence type="ECO:0000256" key="3">
    <source>
        <dbReference type="ARBA" id="ARBA00022448"/>
    </source>
</evidence>
<dbReference type="GO" id="GO:0005886">
    <property type="term" value="C:plasma membrane"/>
    <property type="evidence" value="ECO:0007669"/>
    <property type="project" value="TreeGrafter"/>
</dbReference>
<dbReference type="GO" id="GO:0005227">
    <property type="term" value="F:calcium-activated cation channel activity"/>
    <property type="evidence" value="ECO:0007669"/>
    <property type="project" value="InterPro"/>
</dbReference>
<dbReference type="eggNOG" id="KOG1134">
    <property type="taxonomic scope" value="Eukaryota"/>
</dbReference>
<keyword evidence="8" id="KW-0732">Signal</keyword>
<comment type="similarity">
    <text evidence="2">Belongs to the CSC1 (TC 1.A.17) family.</text>
</comment>
<feature type="transmembrane region" description="Helical" evidence="7">
    <location>
        <begin position="714"/>
        <end position="734"/>
    </location>
</feature>
<sequence>MPWPRSRRLWVVLWAGIAFVAAANVETVQINVPSGSAYGVLNEAIHSIISANATVPREVLVGLRVVGDKNVPDVRPNPVVLLPGTSAANFSIVGRSPGRFLIEWELLSMSTSLTLFNESSVSFTLSSSGAFVVFVINNQWPTVFYQVGLSAFVLVLGLAFFAWRRMSKSSIPFWGAHVEGLFQQVPFRTEEMAFPHGHDQVDPLDAPSLRDRILLFWRLPIADKLVVDRCGVETALCLHFLRDAGHLFTGLSIFSTVILVPINYVSGGALTKSYQEATISNVPLNSHWFWGHVAVCYIATVAMLVFVYRYKLTPTTGGETDAMSSQYVLLSKLRLQDSTLVGPRSVFIQAGLPHYITSRMLHMHLAHHYTPHDVDTVRVVDDLSQVYQILGRRMALRNEASRLVHIYGTNSPLPWFLQWCPGTSCMPSVLDMAYDYAACLPCKRTLKHRDTPVNNDKQAALVDMEHEIDQALRGGVHSGDFESLDTAVPPPRIQRRLEQIHQELETYPHEILTKFQQRKGTGAAFIVFRSTRAKLAFLEQFLATQTATTKLKAQVDASFFRVRDTMRQRRQRSPSDYLVDSSHPSPLLTYLPNLLLQPAPEPGDIRWANLISRPRSLRRAMVLVFYQGITMTILLLFSTPASVLLYINLDPSSPLYTKLLEDNSIVTGFLRTYVPTLLLVSVNALLLVALFYLSIFEPWLTETKRMRSLLVKSFVYLVLSSILFPSIGVTAVYATTTSSKGNPLNLDQSTHASYVNSFLFNVCSNFFILYLAQLTCLGTVVQVLRTGERVLYQPWLRGRAITPTELFEACRPAPFYFGVEYALMLSAFLVTLLGTTLSPALVPCGAIYFYTRVVSTKYNALYVHPKAPGRGHVTRSVLSLVLVSALLFQIAMALILSQLGRREQWVAVVVLVSVTLLILLWWHGTVRFALEGADDDQCNQDAAAPQHVRRMSSSCLNALLQAGSHDEFMRGVPTPPGYQNPYDAGLKMFAALYRVQLNAHDALDQSWKRWKSTIKAEDAPMH</sequence>
<dbReference type="OrthoDB" id="1689567at2759"/>
<feature type="transmembrane region" description="Helical" evidence="7">
    <location>
        <begin position="669"/>
        <end position="693"/>
    </location>
</feature>
<evidence type="ECO:0000256" key="8">
    <source>
        <dbReference type="SAM" id="SignalP"/>
    </source>
</evidence>
<dbReference type="InterPro" id="IPR032880">
    <property type="entry name" value="CSC1/OSCA1-like_N"/>
</dbReference>
<feature type="domain" description="CSC1/OSCA1-like N-terminal transmembrane" evidence="10">
    <location>
        <begin position="221"/>
        <end position="309"/>
    </location>
</feature>
<proteinExistence type="inferred from homology"/>
<gene>
    <name evidence="11" type="ORF">H310_11903</name>
</gene>
<feature type="domain" description="CSC1/OSCA1-like 7TM region" evidence="9">
    <location>
        <begin position="635"/>
        <end position="895"/>
    </location>
</feature>
<feature type="chain" id="PRO_5001537531" description="CSC1/OSCA1-like 7TM region domain-containing protein" evidence="8">
    <location>
        <begin position="23"/>
        <end position="1022"/>
    </location>
</feature>
<evidence type="ECO:0000256" key="6">
    <source>
        <dbReference type="ARBA" id="ARBA00023136"/>
    </source>
</evidence>
<dbReference type="InterPro" id="IPR045122">
    <property type="entry name" value="Csc1-like"/>
</dbReference>
<evidence type="ECO:0000259" key="10">
    <source>
        <dbReference type="Pfam" id="PF13967"/>
    </source>
</evidence>
<dbReference type="Pfam" id="PF13967">
    <property type="entry name" value="RSN1_TM"/>
    <property type="match status" value="1"/>
</dbReference>
<dbReference type="PANTHER" id="PTHR13018">
    <property type="entry name" value="PROBABLE MEMBRANE PROTEIN DUF221-RELATED"/>
    <property type="match status" value="1"/>
</dbReference>
<evidence type="ECO:0000256" key="2">
    <source>
        <dbReference type="ARBA" id="ARBA00007779"/>
    </source>
</evidence>
<feature type="signal peptide" evidence="8">
    <location>
        <begin position="1"/>
        <end position="22"/>
    </location>
</feature>
<organism evidence="11">
    <name type="scientific">Aphanomyces invadans</name>
    <dbReference type="NCBI Taxonomy" id="157072"/>
    <lineage>
        <taxon>Eukaryota</taxon>
        <taxon>Sar</taxon>
        <taxon>Stramenopiles</taxon>
        <taxon>Oomycota</taxon>
        <taxon>Saprolegniomycetes</taxon>
        <taxon>Saprolegniales</taxon>
        <taxon>Verrucalvaceae</taxon>
        <taxon>Aphanomyces</taxon>
    </lineage>
</organism>
<dbReference type="EMBL" id="KI913986">
    <property type="protein sequence ID" value="ETV94199.1"/>
    <property type="molecule type" value="Genomic_DNA"/>
</dbReference>
<dbReference type="Pfam" id="PF02714">
    <property type="entry name" value="RSN1_7TM"/>
    <property type="match status" value="1"/>
</dbReference>
<protein>
    <recommendedName>
        <fullName evidence="12">CSC1/OSCA1-like 7TM region domain-containing protein</fullName>
    </recommendedName>
</protein>
<dbReference type="GeneID" id="20088953"/>
<dbReference type="RefSeq" id="XP_008876981.1">
    <property type="nucleotide sequence ID" value="XM_008878759.1"/>
</dbReference>
<dbReference type="PANTHER" id="PTHR13018:SF5">
    <property type="entry name" value="RE44586P"/>
    <property type="match status" value="1"/>
</dbReference>
<dbReference type="InterPro" id="IPR003864">
    <property type="entry name" value="CSC1/OSCA1-like_7TM"/>
</dbReference>
<reference evidence="11" key="1">
    <citation type="submission" date="2013-12" db="EMBL/GenBank/DDBJ databases">
        <title>The Genome Sequence of Aphanomyces invadans NJM9701.</title>
        <authorList>
            <consortium name="The Broad Institute Genomics Platform"/>
            <person name="Russ C."/>
            <person name="Tyler B."/>
            <person name="van West P."/>
            <person name="Dieguez-Uribeondo J."/>
            <person name="Young S.K."/>
            <person name="Zeng Q."/>
            <person name="Gargeya S."/>
            <person name="Fitzgerald M."/>
            <person name="Abouelleil A."/>
            <person name="Alvarado L."/>
            <person name="Chapman S.B."/>
            <person name="Gainer-Dewar J."/>
            <person name="Goldberg J."/>
            <person name="Griggs A."/>
            <person name="Gujja S."/>
            <person name="Hansen M."/>
            <person name="Howarth C."/>
            <person name="Imamovic A."/>
            <person name="Ireland A."/>
            <person name="Larimer J."/>
            <person name="McCowan C."/>
            <person name="Murphy C."/>
            <person name="Pearson M."/>
            <person name="Poon T.W."/>
            <person name="Priest M."/>
            <person name="Roberts A."/>
            <person name="Saif S."/>
            <person name="Shea T."/>
            <person name="Sykes S."/>
            <person name="Wortman J."/>
            <person name="Nusbaum C."/>
            <person name="Birren B."/>
        </authorList>
    </citation>
    <scope>NUCLEOTIDE SEQUENCE [LARGE SCALE GENOMIC DNA]</scope>
    <source>
        <strain evidence="11">NJM9701</strain>
    </source>
</reference>
<accession>A0A024TJM7</accession>
<feature type="transmembrane region" description="Helical" evidence="7">
    <location>
        <begin position="754"/>
        <end position="772"/>
    </location>
</feature>
<evidence type="ECO:0000256" key="4">
    <source>
        <dbReference type="ARBA" id="ARBA00022692"/>
    </source>
</evidence>
<name>A0A024TJM7_9STRA</name>
<evidence type="ECO:0000313" key="11">
    <source>
        <dbReference type="EMBL" id="ETV94199.1"/>
    </source>
</evidence>
<dbReference type="VEuPathDB" id="FungiDB:H310_11903"/>
<feature type="transmembrane region" description="Helical" evidence="7">
    <location>
        <begin position="821"/>
        <end position="850"/>
    </location>
</feature>
<dbReference type="AlphaFoldDB" id="A0A024TJM7"/>
<keyword evidence="4 7" id="KW-0812">Transmembrane</keyword>
<feature type="transmembrane region" description="Helical" evidence="7">
    <location>
        <begin position="143"/>
        <end position="163"/>
    </location>
</feature>
<keyword evidence="5 7" id="KW-1133">Transmembrane helix</keyword>